<sequence>MQTWVRVMVAVAALAAVGAMAAHGQVRWAAALLAASAVLLAIGAWAVRLRSTRRRVLSYVQVIKPPLGHIEHRQA</sequence>
<protein>
    <submittedName>
        <fullName evidence="3">Uncharacterized protein</fullName>
    </submittedName>
</protein>
<reference evidence="3 4" key="1">
    <citation type="submission" date="2018-07" db="EMBL/GenBank/DDBJ databases">
        <title>Genomic Encyclopedia of Type Strains, Phase IV (KMG-IV): sequencing the most valuable type-strain genomes for metagenomic binning, comparative biology and taxonomic classification.</title>
        <authorList>
            <person name="Goeker M."/>
        </authorList>
    </citation>
    <scope>NUCLEOTIDE SEQUENCE [LARGE SCALE GENOMIC DNA]</scope>
    <source>
        <strain evidence="3 4">DSM 21352</strain>
    </source>
</reference>
<evidence type="ECO:0000256" key="1">
    <source>
        <dbReference type="SAM" id="Phobius"/>
    </source>
</evidence>
<feature type="chain" id="PRO_5016902282" evidence="2">
    <location>
        <begin position="22"/>
        <end position="75"/>
    </location>
</feature>
<feature type="signal peptide" evidence="2">
    <location>
        <begin position="1"/>
        <end position="21"/>
    </location>
</feature>
<keyword evidence="4" id="KW-1185">Reference proteome</keyword>
<keyword evidence="1" id="KW-0812">Transmembrane</keyword>
<proteinExistence type="predicted"/>
<dbReference type="EMBL" id="QQAV01000001">
    <property type="protein sequence ID" value="RDI29545.1"/>
    <property type="molecule type" value="Genomic_DNA"/>
</dbReference>
<dbReference type="Proteomes" id="UP000255265">
    <property type="component" value="Unassembled WGS sequence"/>
</dbReference>
<evidence type="ECO:0000313" key="3">
    <source>
        <dbReference type="EMBL" id="RDI29545.1"/>
    </source>
</evidence>
<keyword evidence="2" id="KW-0732">Signal</keyword>
<keyword evidence="1" id="KW-0472">Membrane</keyword>
<name>A0A370FR80_9BURK</name>
<dbReference type="RefSeq" id="WP_017760245.1">
    <property type="nucleotide sequence ID" value="NZ_QQAV01000001.1"/>
</dbReference>
<evidence type="ECO:0000256" key="2">
    <source>
        <dbReference type="SAM" id="SignalP"/>
    </source>
</evidence>
<dbReference type="AlphaFoldDB" id="A0A370FR80"/>
<accession>A0A370FR80</accession>
<gene>
    <name evidence="3" type="ORF">DFR41_1011306</name>
</gene>
<evidence type="ECO:0000313" key="4">
    <source>
        <dbReference type="Proteomes" id="UP000255265"/>
    </source>
</evidence>
<organism evidence="3 4">
    <name type="scientific">Pseudacidovorax intermedius</name>
    <dbReference type="NCBI Taxonomy" id="433924"/>
    <lineage>
        <taxon>Bacteria</taxon>
        <taxon>Pseudomonadati</taxon>
        <taxon>Pseudomonadota</taxon>
        <taxon>Betaproteobacteria</taxon>
        <taxon>Burkholderiales</taxon>
        <taxon>Comamonadaceae</taxon>
        <taxon>Pseudacidovorax</taxon>
    </lineage>
</organism>
<keyword evidence="1" id="KW-1133">Transmembrane helix</keyword>
<feature type="transmembrane region" description="Helical" evidence="1">
    <location>
        <begin position="31"/>
        <end position="49"/>
    </location>
</feature>
<comment type="caution">
    <text evidence="3">The sequence shown here is derived from an EMBL/GenBank/DDBJ whole genome shotgun (WGS) entry which is preliminary data.</text>
</comment>